<feature type="compositionally biased region" description="Polar residues" evidence="1">
    <location>
        <begin position="88"/>
        <end position="112"/>
    </location>
</feature>
<name>A0AAN8N6J8_9PEZI</name>
<feature type="compositionally biased region" description="Polar residues" evidence="1">
    <location>
        <begin position="50"/>
        <end position="65"/>
    </location>
</feature>
<gene>
    <name evidence="2" type="ORF">TWF718_004797</name>
</gene>
<dbReference type="AlphaFoldDB" id="A0AAN8N6J8"/>
<feature type="compositionally biased region" description="Polar residues" evidence="1">
    <location>
        <begin position="224"/>
        <end position="246"/>
    </location>
</feature>
<dbReference type="EMBL" id="JAVHNR010000002">
    <property type="protein sequence ID" value="KAK6351643.1"/>
    <property type="molecule type" value="Genomic_DNA"/>
</dbReference>
<evidence type="ECO:0000256" key="1">
    <source>
        <dbReference type="SAM" id="MobiDB-lite"/>
    </source>
</evidence>
<accession>A0AAN8N6J8</accession>
<organism evidence="2 3">
    <name type="scientific">Orbilia javanica</name>
    <dbReference type="NCBI Taxonomy" id="47235"/>
    <lineage>
        <taxon>Eukaryota</taxon>
        <taxon>Fungi</taxon>
        <taxon>Dikarya</taxon>
        <taxon>Ascomycota</taxon>
        <taxon>Pezizomycotina</taxon>
        <taxon>Orbiliomycetes</taxon>
        <taxon>Orbiliales</taxon>
        <taxon>Orbiliaceae</taxon>
        <taxon>Orbilia</taxon>
    </lineage>
</organism>
<evidence type="ECO:0000313" key="3">
    <source>
        <dbReference type="Proteomes" id="UP001313282"/>
    </source>
</evidence>
<dbReference type="Proteomes" id="UP001313282">
    <property type="component" value="Unassembled WGS sequence"/>
</dbReference>
<feature type="compositionally biased region" description="Polar residues" evidence="1">
    <location>
        <begin position="253"/>
        <end position="269"/>
    </location>
</feature>
<sequence length="428" mass="46186">MGTNSIIHHRCIAILSSIKFEPQHHTPSNKLASTSKQHPEPSSMDEDPNPENTSSPIPGSDTLPTGTRELYQTRPNQPNDCDDRDGSTVDNDNTAIHPQPSVPQKASLSVDTSGDRRCTSSPNTGVPSLAAPPQLTRASSFRNSNLPQFLVENDQFGHILGRSLSSSSGQNYVPSNSSMTALRTFSCTPTTENLARRMAHSGSSSHTTNLSVSSLDTEPYFHQMTTSQRPTSSGDGPPEGQNQQGSDGAHNPPTGTKSIANPNAHPLNTTREDAPVTKAGLVSYLPRIPAASTTASEKERVAKWGPEIGPPTDGSTYRNPYHYEILDAYSEQVDHPMFNVAESTRRAGNAAIQTMFDPLYALPGLDGQIPRGFPLYGFSMREMPTAILHEVLRAYGIEPIEGIGYEADRQNMSLLCGHIGATWLSGVI</sequence>
<feature type="compositionally biased region" description="Polar residues" evidence="1">
    <location>
        <begin position="25"/>
        <end position="36"/>
    </location>
</feature>
<comment type="caution">
    <text evidence="2">The sequence shown here is derived from an EMBL/GenBank/DDBJ whole genome shotgun (WGS) entry which is preliminary data.</text>
</comment>
<feature type="region of interest" description="Disordered" evidence="1">
    <location>
        <begin position="224"/>
        <end position="275"/>
    </location>
</feature>
<reference evidence="2 3" key="1">
    <citation type="submission" date="2019-10" db="EMBL/GenBank/DDBJ databases">
        <authorList>
            <person name="Palmer J.M."/>
        </authorList>
    </citation>
    <scope>NUCLEOTIDE SEQUENCE [LARGE SCALE GENOMIC DNA]</scope>
    <source>
        <strain evidence="2 3">TWF718</strain>
    </source>
</reference>
<keyword evidence="3" id="KW-1185">Reference proteome</keyword>
<proteinExistence type="predicted"/>
<evidence type="ECO:0000313" key="2">
    <source>
        <dbReference type="EMBL" id="KAK6351643.1"/>
    </source>
</evidence>
<protein>
    <submittedName>
        <fullName evidence="2">Uncharacterized protein</fullName>
    </submittedName>
</protein>
<feature type="region of interest" description="Disordered" evidence="1">
    <location>
        <begin position="23"/>
        <end position="133"/>
    </location>
</feature>